<evidence type="ECO:0000313" key="1">
    <source>
        <dbReference type="EMBL" id="MPM29595.1"/>
    </source>
</evidence>
<comment type="caution">
    <text evidence="1">The sequence shown here is derived from an EMBL/GenBank/DDBJ whole genome shotgun (WGS) entry which is preliminary data.</text>
</comment>
<protein>
    <submittedName>
        <fullName evidence="1">Uncharacterized protein</fullName>
    </submittedName>
</protein>
<accession>A0A644YLY1</accession>
<organism evidence="1">
    <name type="scientific">bioreactor metagenome</name>
    <dbReference type="NCBI Taxonomy" id="1076179"/>
    <lineage>
        <taxon>unclassified sequences</taxon>
        <taxon>metagenomes</taxon>
        <taxon>ecological metagenomes</taxon>
    </lineage>
</organism>
<gene>
    <name evidence="1" type="ORF">SDC9_76135</name>
</gene>
<name>A0A644YLY1_9ZZZZ</name>
<proteinExistence type="predicted"/>
<reference evidence="1" key="1">
    <citation type="submission" date="2019-08" db="EMBL/GenBank/DDBJ databases">
        <authorList>
            <person name="Kucharzyk K."/>
            <person name="Murdoch R.W."/>
            <person name="Higgins S."/>
            <person name="Loffler F."/>
        </authorList>
    </citation>
    <scope>NUCLEOTIDE SEQUENCE</scope>
</reference>
<dbReference type="EMBL" id="VSSQ01005554">
    <property type="protein sequence ID" value="MPM29595.1"/>
    <property type="molecule type" value="Genomic_DNA"/>
</dbReference>
<dbReference type="AlphaFoldDB" id="A0A644YLY1"/>
<sequence length="279" mass="30341">MLGEVLRLALVGELELVLQVVEPVVHRGRREHEDLGLHAFLDDLTHEALVARLLLFRVVGVAEVVGLVDHHQVVVAPVDTGQIQAERFTLRPRQVGMREDVVGEAILTEEVGGVVGVVVRPVLRQLFGTQHQHGLVAQLVILDDGQRGERLAQTDRVGEDAAVVGFQLVDDSRGGVVLEVVQALPDLGLLVAGAVVGENIVVDVVKEVGEQVVEDEEVDALWGVLRVHRCDVVTDRLRDVIELIRVVPDLVEQGKERLGLSRALELGDDVGDCRALLVS</sequence>